<dbReference type="Proteomes" id="UP001497525">
    <property type="component" value="Unassembled WGS sequence"/>
</dbReference>
<dbReference type="GO" id="GO:0000922">
    <property type="term" value="C:spindle pole"/>
    <property type="evidence" value="ECO:0007669"/>
    <property type="project" value="InterPro"/>
</dbReference>
<feature type="compositionally biased region" description="Low complexity" evidence="2">
    <location>
        <begin position="158"/>
        <end position="172"/>
    </location>
</feature>
<feature type="compositionally biased region" description="Polar residues" evidence="2">
    <location>
        <begin position="146"/>
        <end position="157"/>
    </location>
</feature>
<evidence type="ECO:0008006" key="5">
    <source>
        <dbReference type="Google" id="ProtNLM"/>
    </source>
</evidence>
<dbReference type="AlphaFoldDB" id="A0AAV2TGW3"/>
<feature type="compositionally biased region" description="Low complexity" evidence="2">
    <location>
        <begin position="239"/>
        <end position="254"/>
    </location>
</feature>
<feature type="coiled-coil region" evidence="1">
    <location>
        <begin position="466"/>
        <end position="500"/>
    </location>
</feature>
<organism evidence="3 4">
    <name type="scientific">Calicophoron daubneyi</name>
    <name type="common">Rumen fluke</name>
    <name type="synonym">Paramphistomum daubneyi</name>
    <dbReference type="NCBI Taxonomy" id="300641"/>
    <lineage>
        <taxon>Eukaryota</taxon>
        <taxon>Metazoa</taxon>
        <taxon>Spiralia</taxon>
        <taxon>Lophotrochozoa</taxon>
        <taxon>Platyhelminthes</taxon>
        <taxon>Trematoda</taxon>
        <taxon>Digenea</taxon>
        <taxon>Plagiorchiida</taxon>
        <taxon>Pronocephalata</taxon>
        <taxon>Paramphistomoidea</taxon>
        <taxon>Paramphistomidae</taxon>
        <taxon>Calicophoron</taxon>
    </lineage>
</organism>
<reference evidence="3" key="1">
    <citation type="submission" date="2024-06" db="EMBL/GenBank/DDBJ databases">
        <authorList>
            <person name="Liu X."/>
            <person name="Lenzi L."/>
            <person name="Haldenby T S."/>
            <person name="Uol C."/>
        </authorList>
    </citation>
    <scope>NUCLEOTIDE SEQUENCE</scope>
</reference>
<evidence type="ECO:0000256" key="2">
    <source>
        <dbReference type="SAM" id="MobiDB-lite"/>
    </source>
</evidence>
<feature type="region of interest" description="Disordered" evidence="2">
    <location>
        <begin position="231"/>
        <end position="299"/>
    </location>
</feature>
<gene>
    <name evidence="3" type="ORF">CDAUBV1_LOCUS10822</name>
</gene>
<proteinExistence type="predicted"/>
<dbReference type="EMBL" id="CAXLJL010000345">
    <property type="protein sequence ID" value="CAL5136703.1"/>
    <property type="molecule type" value="Genomic_DNA"/>
</dbReference>
<comment type="caution">
    <text evidence="3">The sequence shown here is derived from an EMBL/GenBank/DDBJ whole genome shotgun (WGS) entry which is preliminary data.</text>
</comment>
<keyword evidence="1" id="KW-0175">Coiled coil</keyword>
<evidence type="ECO:0000256" key="1">
    <source>
        <dbReference type="SAM" id="Coils"/>
    </source>
</evidence>
<feature type="compositionally biased region" description="Polar residues" evidence="2">
    <location>
        <begin position="263"/>
        <end position="276"/>
    </location>
</feature>
<sequence>MSTRWTVTDILKTARRIASSLDIENHFYSLPDVTVDFLENVLSRIMGGTAWIPEGGSLRERFDGILKGLSSVVPVPLTHILVEDLVFLNVNALGNLLEVLEFLVDYMCQGQQENQEVFVRTESIDLSDSSSFRTITSDLIDKPSKINCSNSKENTMGSIHSDPNSDSSSLSELSTVHYADRRARAGLSEQNSKDLLDSISELSVTDPPPDTRSAYLREKLRTCLQKMNIPIPNYDSESSEIASSEFSGTSSSKLSLEHGDHMPNSSGKSATSSVRSLPQHVCGGLVKPDNRPLVRRPHSARPFRADYDVESLTTRSNKERSYATGQSLLDRVMEAFPLLELDEHERRVLRRKTVDTLGLHASQGLQRLCSSARTTDIRPSSSQKLTWIEERQRRRLAQLLRYDMQMNRLHEQRASEAVDRQIREEARERRHEMVRARNYYRKFVQEFRARKIAKIAEEEQAFRRFFEQLLEREKDHLREIQKLEREERQQKEEWKRKELADLEYAHHTRMDLINESIRQERETRLAQMREEQLEIAARKRELRRLLKLNVTQMQEALLANDDGAYFRAEDGARFLQHPPDFII</sequence>
<dbReference type="GO" id="GO:0005813">
    <property type="term" value="C:centrosome"/>
    <property type="evidence" value="ECO:0007669"/>
    <property type="project" value="InterPro"/>
</dbReference>
<name>A0AAV2TGW3_CALDB</name>
<dbReference type="InterPro" id="IPR026619">
    <property type="entry name" value="CEP95"/>
</dbReference>
<protein>
    <recommendedName>
        <fullName evidence="5">Centrosomal protein of 95 kDa</fullName>
    </recommendedName>
</protein>
<feature type="region of interest" description="Disordered" evidence="2">
    <location>
        <begin position="146"/>
        <end position="172"/>
    </location>
</feature>
<dbReference type="PANTHER" id="PTHR22545">
    <property type="entry name" value="CENTROSOMAL PROTEIN OF 95 KDA"/>
    <property type="match status" value="1"/>
</dbReference>
<accession>A0AAV2TGW3</accession>
<evidence type="ECO:0000313" key="4">
    <source>
        <dbReference type="Proteomes" id="UP001497525"/>
    </source>
</evidence>
<dbReference type="PANTHER" id="PTHR22545:SF0">
    <property type="entry name" value="CENTROSOMAL PROTEIN OF 95 KDA"/>
    <property type="match status" value="1"/>
</dbReference>
<evidence type="ECO:0000313" key="3">
    <source>
        <dbReference type="EMBL" id="CAL5136703.1"/>
    </source>
</evidence>